<keyword evidence="1" id="KW-1133">Transmembrane helix</keyword>
<evidence type="ECO:0000313" key="2">
    <source>
        <dbReference type="EMBL" id="EUJ40571.1"/>
    </source>
</evidence>
<organism evidence="2 3">
    <name type="scientific">Brochothrix campestris FSL F6-1037</name>
    <dbReference type="NCBI Taxonomy" id="1265861"/>
    <lineage>
        <taxon>Bacteria</taxon>
        <taxon>Bacillati</taxon>
        <taxon>Bacillota</taxon>
        <taxon>Bacilli</taxon>
        <taxon>Bacillales</taxon>
        <taxon>Listeriaceae</taxon>
        <taxon>Brochothrix</taxon>
    </lineage>
</organism>
<keyword evidence="1" id="KW-0812">Transmembrane</keyword>
<keyword evidence="3" id="KW-1185">Reference proteome</keyword>
<reference evidence="2 3" key="1">
    <citation type="submission" date="2012-12" db="EMBL/GenBank/DDBJ databases">
        <title>Novel taxa of Listeriaceae from agricultural environments in the United States.</title>
        <authorList>
            <person name="den Bakker H.C."/>
            <person name="Allred A."/>
            <person name="Warchocki S."/>
            <person name="Wright E.M."/>
            <person name="Burrell A."/>
            <person name="Nightingale K.K."/>
            <person name="Kephart D."/>
            <person name="Wiedmann M."/>
        </authorList>
    </citation>
    <scope>NUCLEOTIDE SEQUENCE [LARGE SCALE GENOMIC DNA]</scope>
    <source>
        <strain evidence="2 3">FSL F6-1037</strain>
    </source>
</reference>
<protein>
    <submittedName>
        <fullName evidence="2">Bacteriocin-associated integral membrane protein</fullName>
    </submittedName>
</protein>
<dbReference type="EMBL" id="AODH01000017">
    <property type="protein sequence ID" value="EUJ40571.1"/>
    <property type="molecule type" value="Genomic_DNA"/>
</dbReference>
<dbReference type="PATRIC" id="fig|1265861.3.peg.996"/>
<evidence type="ECO:0000256" key="1">
    <source>
        <dbReference type="SAM" id="Phobius"/>
    </source>
</evidence>
<accession>W7CXT6</accession>
<dbReference type="OrthoDB" id="2076832at2"/>
<dbReference type="AlphaFoldDB" id="W7CXT6"/>
<evidence type="ECO:0000313" key="3">
    <source>
        <dbReference type="Proteomes" id="UP000019243"/>
    </source>
</evidence>
<feature type="transmembrane region" description="Helical" evidence="1">
    <location>
        <begin position="39"/>
        <end position="60"/>
    </location>
</feature>
<sequence length="387" mass="44605">MLLLICDYYINYRHNSIKLMLGFRRFSLLHDILRKQLPYTLLIPLVALSFALFDYFYHGIQPAFKVALFAISLGLLAFIISYIILSIALSLYPFNARSLKGDTPLKRMVQLLLGAKLFISLLLLLLLQLGYQQFYYVVTEQAKTDRIITAVAHHYYLPLRFALTQKADEKAILSQLVRHNQLFADYYKEGLLLFYPTSDTDEQLQENRYSPGHEPYTTNEVWVSPDYLALNDIRDTNGQALHFNNDDDTLITLIPSHYYSQRAHIKKAIEEEHRFQNIELGQAFGLKSKPEPLHYRYIEILDNQPLLTFLPYQRPLKNPVIKVLTVQNVDPNLSAYADSMSGNANSFFVGNPSTTHASLKKIIRKHGFQKNVSPNHSCSALSQRQIE</sequence>
<comment type="caution">
    <text evidence="2">The sequence shown here is derived from an EMBL/GenBank/DDBJ whole genome shotgun (WGS) entry which is preliminary data.</text>
</comment>
<dbReference type="STRING" id="1265861.BCAMP_05034"/>
<dbReference type="Proteomes" id="UP000019243">
    <property type="component" value="Unassembled WGS sequence"/>
</dbReference>
<gene>
    <name evidence="2" type="ORF">BCAMP_05034</name>
</gene>
<keyword evidence="1" id="KW-0472">Membrane</keyword>
<feature type="transmembrane region" description="Helical" evidence="1">
    <location>
        <begin position="111"/>
        <end position="131"/>
    </location>
</feature>
<dbReference type="RefSeq" id="WP_035314040.1">
    <property type="nucleotide sequence ID" value="NZ_AODH01000017.1"/>
</dbReference>
<name>W7CXT6_9LIST</name>
<proteinExistence type="predicted"/>
<feature type="transmembrane region" description="Helical" evidence="1">
    <location>
        <begin position="66"/>
        <end position="91"/>
    </location>
</feature>